<name>A0A9P6TVY5_9FUNG</name>
<keyword evidence="9" id="KW-0418">Kinase</keyword>
<dbReference type="GO" id="GO:0005524">
    <property type="term" value="F:ATP binding"/>
    <property type="evidence" value="ECO:0007669"/>
    <property type="project" value="UniProtKB-KW"/>
</dbReference>
<feature type="compositionally biased region" description="Acidic residues" evidence="6">
    <location>
        <begin position="810"/>
        <end position="823"/>
    </location>
</feature>
<feature type="compositionally biased region" description="Polar residues" evidence="6">
    <location>
        <begin position="255"/>
        <end position="265"/>
    </location>
</feature>
<dbReference type="InterPro" id="IPR051931">
    <property type="entry name" value="PAK3-like"/>
</dbReference>
<dbReference type="OrthoDB" id="248923at2759"/>
<reference evidence="9" key="1">
    <citation type="journal article" date="2020" name="Fungal Divers.">
        <title>Resolving the Mortierellaceae phylogeny through synthesis of multi-gene phylogenetics and phylogenomics.</title>
        <authorList>
            <person name="Vandepol N."/>
            <person name="Liber J."/>
            <person name="Desiro A."/>
            <person name="Na H."/>
            <person name="Kennedy M."/>
            <person name="Barry K."/>
            <person name="Grigoriev I.V."/>
            <person name="Miller A.N."/>
            <person name="O'Donnell K."/>
            <person name="Stajich J.E."/>
            <person name="Bonito G."/>
        </authorList>
    </citation>
    <scope>NUCLEOTIDE SEQUENCE</scope>
    <source>
        <strain evidence="9">BC1065</strain>
    </source>
</reference>
<dbReference type="PANTHER" id="PTHR45832">
    <property type="entry name" value="SERINE/THREONINE-PROTEIN KINASE SAMKA-RELATED-RELATED"/>
    <property type="match status" value="1"/>
</dbReference>
<evidence type="ECO:0000256" key="5">
    <source>
        <dbReference type="ARBA" id="ARBA00048679"/>
    </source>
</evidence>
<dbReference type="InterPro" id="IPR036936">
    <property type="entry name" value="CRIB_dom_sf"/>
</dbReference>
<dbReference type="AlphaFoldDB" id="A0A9P6TVY5"/>
<gene>
    <name evidence="9" type="primary">STE20_2</name>
    <name evidence="9" type="ORF">DFQ27_009948</name>
</gene>
<protein>
    <submittedName>
        <fullName evidence="9">Signal transducing kinase of the PAK</fullName>
    </submittedName>
</protein>
<feature type="compositionally biased region" description="Low complexity" evidence="6">
    <location>
        <begin position="1067"/>
        <end position="1076"/>
    </location>
</feature>
<feature type="compositionally biased region" description="Low complexity" evidence="6">
    <location>
        <begin position="349"/>
        <end position="366"/>
    </location>
</feature>
<accession>A0A9P6TVY5</accession>
<dbReference type="InterPro" id="IPR000095">
    <property type="entry name" value="CRIB_dom"/>
</dbReference>
<dbReference type="Pfam" id="PF00786">
    <property type="entry name" value="PBD"/>
    <property type="match status" value="1"/>
</dbReference>
<dbReference type="Gene3D" id="3.90.810.10">
    <property type="entry name" value="CRIB domain"/>
    <property type="match status" value="1"/>
</dbReference>
<feature type="compositionally biased region" description="Polar residues" evidence="6">
    <location>
        <begin position="847"/>
        <end position="863"/>
    </location>
</feature>
<evidence type="ECO:0000256" key="3">
    <source>
        <dbReference type="ARBA" id="ARBA00022840"/>
    </source>
</evidence>
<sequence>TPETPGSSIGWPYNVRHQAHVDVDTSGKSKVGLKGLPPEWKAILEAQGISEQDVKQHPQALSKLMQIQMPLNDLELPPPSRPPPPPPKPLVSARTAVVASQKQQQRQHHHHHHHQHQERFDNGYPVSTAPKVDALVNPRRTSSLTPASRIATVSPSPSSSSSTIQPSSSRPSPSSRSNSETWDSMSMVIGPGPPSSNGARSGQFPMTDLPETDEETQNYFRARNHSIGSAVAPAEVRQSWASGSVPRRSDASEATMRTANSSFSAAYSPKDATAVRTQYPSGSSTHSTSAHSTVDGRPSTPKITIQTANTTTTSTVSSGSNSSSNAARSTGNPLPISSYFRERPSTPGQSASASAAAAAAAASSQAHGYREKSVHPHDIVQSPTTPTQTPTSSHSINLSNVLRRKSIKSMYVNIPNLPNEDGSADGSDEREPTALLSAKMSTDNFQADTREGVPMLSEDILAKYALLPPHNNNGGGDKHELDEEVMDEEIINDGQDSEEDHDPVIQTYELKTLITRPRSKDPYELYSDVAKIAEGESGFLYSAMDNATQQLVAIKMIATTVTGKMKTIRNELQLMKASRHPNIVAFVACHLTATDLWMVMDRMEISLADIIAINPYAGRHHPDQGLLQECHMARVAKGALQGLAFLHKHNRIHRDIRSDNLLLSSKGEIKIADFGHSVQLTKDKARRNSVVGTPYWMAPEVIRAWNYGPTVDVWSLGIVMREMLDGEPPFLHEPPLRAMFLIASGELPNIRNQALASRRCVSFVNACTSGENDDRPSAEELLMHPFLDLACDAEAMVKLLQRTYELEASGQDEEEEEEEEMEEAQGGAGAGVVEEDQYAEEAHGDPTNVTAPSTPQPTNSFANGHSHASPRGTRDSVNSHRSATRSPPPTQTTFSVATATMEEGTDKQKRRQEVHDRKERELKEREALFRSQRQDLLEFIESTKARPVDPTKDAKEEADLKESEIRELRGDILELEQEFERYQVQLLEWTAADEAYVSQVNANLNSATHQNPSANGSVATANGLQKAGSSSTTIEAVPEWTSSPACSPSPSQTDSDHEKTGGEESDAVPAPAAAAAADDEDDIVISVATKLTAKKTTNMTVSAAIATNLLPPKGRVSPSQ</sequence>
<dbReference type="Proteomes" id="UP000807716">
    <property type="component" value="Unassembled WGS sequence"/>
</dbReference>
<keyword evidence="9" id="KW-0808">Transferase</keyword>
<evidence type="ECO:0000259" key="7">
    <source>
        <dbReference type="PROSITE" id="PS50011"/>
    </source>
</evidence>
<feature type="region of interest" description="Disordered" evidence="6">
    <location>
        <begin position="1007"/>
        <end position="1082"/>
    </location>
</feature>
<feature type="compositionally biased region" description="Polar residues" evidence="6">
    <location>
        <begin position="1007"/>
        <end position="1053"/>
    </location>
</feature>
<comment type="caution">
    <text evidence="9">The sequence shown here is derived from an EMBL/GenBank/DDBJ whole genome shotgun (WGS) entry which is preliminary data.</text>
</comment>
<feature type="non-terminal residue" evidence="9">
    <location>
        <position position="1120"/>
    </location>
</feature>
<dbReference type="InterPro" id="IPR000719">
    <property type="entry name" value="Prot_kinase_dom"/>
</dbReference>
<feature type="compositionally biased region" description="Low complexity" evidence="6">
    <location>
        <begin position="154"/>
        <end position="179"/>
    </location>
</feature>
<feature type="compositionally biased region" description="Basic residues" evidence="6">
    <location>
        <begin position="105"/>
        <end position="116"/>
    </location>
</feature>
<evidence type="ECO:0000259" key="8">
    <source>
        <dbReference type="PROSITE" id="PS50108"/>
    </source>
</evidence>
<dbReference type="SUPFAM" id="SSF56112">
    <property type="entry name" value="Protein kinase-like (PK-like)"/>
    <property type="match status" value="1"/>
</dbReference>
<organism evidence="9 10">
    <name type="scientific">Actinomortierella ambigua</name>
    <dbReference type="NCBI Taxonomy" id="1343610"/>
    <lineage>
        <taxon>Eukaryota</taxon>
        <taxon>Fungi</taxon>
        <taxon>Fungi incertae sedis</taxon>
        <taxon>Mucoromycota</taxon>
        <taxon>Mortierellomycotina</taxon>
        <taxon>Mortierellomycetes</taxon>
        <taxon>Mortierellales</taxon>
        <taxon>Mortierellaceae</taxon>
        <taxon>Actinomortierella</taxon>
    </lineage>
</organism>
<dbReference type="EMBL" id="JAAAJB010000987">
    <property type="protein sequence ID" value="KAG0249536.1"/>
    <property type="molecule type" value="Genomic_DNA"/>
</dbReference>
<evidence type="ECO:0000256" key="4">
    <source>
        <dbReference type="ARBA" id="ARBA00047899"/>
    </source>
</evidence>
<dbReference type="PANTHER" id="PTHR45832:SF22">
    <property type="entry name" value="SERINE_THREONINE-PROTEIN KINASE SAMKA-RELATED"/>
    <property type="match status" value="1"/>
</dbReference>
<evidence type="ECO:0000256" key="2">
    <source>
        <dbReference type="ARBA" id="ARBA00022741"/>
    </source>
</evidence>
<dbReference type="InterPro" id="IPR011009">
    <property type="entry name" value="Kinase-like_dom_sf"/>
</dbReference>
<feature type="compositionally biased region" description="Basic and acidic residues" evidence="6">
    <location>
        <begin position="904"/>
        <end position="926"/>
    </location>
</feature>
<feature type="region of interest" description="Disordered" evidence="6">
    <location>
        <begin position="941"/>
        <end position="960"/>
    </location>
</feature>
<feature type="compositionally biased region" description="Low complexity" evidence="6">
    <location>
        <begin position="281"/>
        <end position="293"/>
    </location>
</feature>
<dbReference type="GO" id="GO:0004713">
    <property type="term" value="F:protein tyrosine kinase activity"/>
    <property type="evidence" value="ECO:0007669"/>
    <property type="project" value="InterPro"/>
</dbReference>
<feature type="region of interest" description="Disordered" evidence="6">
    <location>
        <begin position="72"/>
        <end position="395"/>
    </location>
</feature>
<evidence type="ECO:0000313" key="10">
    <source>
        <dbReference type="Proteomes" id="UP000807716"/>
    </source>
</evidence>
<evidence type="ECO:0000256" key="1">
    <source>
        <dbReference type="ARBA" id="ARBA00008874"/>
    </source>
</evidence>
<dbReference type="GO" id="GO:0004674">
    <property type="term" value="F:protein serine/threonine kinase activity"/>
    <property type="evidence" value="ECO:0007669"/>
    <property type="project" value="UniProtKB-EC"/>
</dbReference>
<dbReference type="Gene3D" id="3.30.200.20">
    <property type="entry name" value="Phosphorylase Kinase, domain 1"/>
    <property type="match status" value="1"/>
</dbReference>
<dbReference type="SMART" id="SM00285">
    <property type="entry name" value="PBD"/>
    <property type="match status" value="1"/>
</dbReference>
<dbReference type="InterPro" id="IPR020635">
    <property type="entry name" value="Tyr_kinase_cat_dom"/>
</dbReference>
<proteinExistence type="inferred from homology"/>
<dbReference type="SMART" id="SM00219">
    <property type="entry name" value="TyrKc"/>
    <property type="match status" value="1"/>
</dbReference>
<evidence type="ECO:0000256" key="6">
    <source>
        <dbReference type="SAM" id="MobiDB-lite"/>
    </source>
</evidence>
<comment type="catalytic activity">
    <reaction evidence="4">
        <text>L-threonyl-[protein] + ATP = O-phospho-L-threonyl-[protein] + ADP + H(+)</text>
        <dbReference type="Rhea" id="RHEA:46608"/>
        <dbReference type="Rhea" id="RHEA-COMP:11060"/>
        <dbReference type="Rhea" id="RHEA-COMP:11605"/>
        <dbReference type="ChEBI" id="CHEBI:15378"/>
        <dbReference type="ChEBI" id="CHEBI:30013"/>
        <dbReference type="ChEBI" id="CHEBI:30616"/>
        <dbReference type="ChEBI" id="CHEBI:61977"/>
        <dbReference type="ChEBI" id="CHEBI:456216"/>
        <dbReference type="EC" id="2.7.11.1"/>
    </reaction>
</comment>
<feature type="region of interest" description="Disordered" evidence="6">
    <location>
        <begin position="807"/>
        <end position="926"/>
    </location>
</feature>
<feature type="compositionally biased region" description="Low complexity" evidence="6">
    <location>
        <begin position="381"/>
        <end position="393"/>
    </location>
</feature>
<keyword evidence="3" id="KW-0067">ATP-binding</keyword>
<feature type="compositionally biased region" description="Basic and acidic residues" evidence="6">
    <location>
        <begin position="368"/>
        <end position="378"/>
    </location>
</feature>
<dbReference type="Pfam" id="PF00069">
    <property type="entry name" value="Pkinase"/>
    <property type="match status" value="1"/>
</dbReference>
<dbReference type="PROSITE" id="PS50108">
    <property type="entry name" value="CRIB"/>
    <property type="match status" value="1"/>
</dbReference>
<feature type="compositionally biased region" description="Polar residues" evidence="6">
    <location>
        <begin position="879"/>
        <end position="898"/>
    </location>
</feature>
<dbReference type="Gene3D" id="1.10.510.10">
    <property type="entry name" value="Transferase(Phosphotransferase) domain 1"/>
    <property type="match status" value="1"/>
</dbReference>
<dbReference type="PROSITE" id="PS50011">
    <property type="entry name" value="PROTEIN_KINASE_DOM"/>
    <property type="match status" value="1"/>
</dbReference>
<feature type="domain" description="Protein kinase" evidence="7">
    <location>
        <begin position="526"/>
        <end position="787"/>
    </location>
</feature>
<feature type="compositionally biased region" description="Pro residues" evidence="6">
    <location>
        <begin position="76"/>
        <end position="89"/>
    </location>
</feature>
<evidence type="ECO:0000313" key="9">
    <source>
        <dbReference type="EMBL" id="KAG0249536.1"/>
    </source>
</evidence>
<keyword evidence="10" id="KW-1185">Reference proteome</keyword>
<keyword evidence="2" id="KW-0547">Nucleotide-binding</keyword>
<comment type="catalytic activity">
    <reaction evidence="5">
        <text>L-seryl-[protein] + ATP = O-phospho-L-seryl-[protein] + ADP + H(+)</text>
        <dbReference type="Rhea" id="RHEA:17989"/>
        <dbReference type="Rhea" id="RHEA-COMP:9863"/>
        <dbReference type="Rhea" id="RHEA-COMP:11604"/>
        <dbReference type="ChEBI" id="CHEBI:15378"/>
        <dbReference type="ChEBI" id="CHEBI:29999"/>
        <dbReference type="ChEBI" id="CHEBI:30616"/>
        <dbReference type="ChEBI" id="CHEBI:83421"/>
        <dbReference type="ChEBI" id="CHEBI:456216"/>
        <dbReference type="EC" id="2.7.11.1"/>
    </reaction>
</comment>
<feature type="domain" description="CRIB" evidence="8">
    <location>
        <begin position="9"/>
        <end position="22"/>
    </location>
</feature>
<feature type="compositionally biased region" description="Low complexity" evidence="6">
    <location>
        <begin position="307"/>
        <end position="330"/>
    </location>
</feature>
<comment type="similarity">
    <text evidence="1">Belongs to the protein kinase superfamily. STE Ser/Thr protein kinase family. STE20 subfamily.</text>
</comment>